<evidence type="ECO:0000313" key="2">
    <source>
        <dbReference type="EMBL" id="MQM09508.1"/>
    </source>
</evidence>
<protein>
    <submittedName>
        <fullName evidence="2">Uncharacterized protein</fullName>
    </submittedName>
</protein>
<feature type="compositionally biased region" description="Polar residues" evidence="1">
    <location>
        <begin position="55"/>
        <end position="67"/>
    </location>
</feature>
<name>A0A843WSN8_COLES</name>
<reference evidence="2" key="1">
    <citation type="submission" date="2017-07" db="EMBL/GenBank/DDBJ databases">
        <title>Taro Niue Genome Assembly and Annotation.</title>
        <authorList>
            <person name="Atibalentja N."/>
            <person name="Keating K."/>
            <person name="Fields C.J."/>
        </authorList>
    </citation>
    <scope>NUCLEOTIDE SEQUENCE</scope>
    <source>
        <strain evidence="2">Niue_2</strain>
        <tissue evidence="2">Leaf</tissue>
    </source>
</reference>
<dbReference type="EMBL" id="NMUH01004398">
    <property type="protein sequence ID" value="MQM09508.1"/>
    <property type="molecule type" value="Genomic_DNA"/>
</dbReference>
<organism evidence="2 3">
    <name type="scientific">Colocasia esculenta</name>
    <name type="common">Wild taro</name>
    <name type="synonym">Arum esculentum</name>
    <dbReference type="NCBI Taxonomy" id="4460"/>
    <lineage>
        <taxon>Eukaryota</taxon>
        <taxon>Viridiplantae</taxon>
        <taxon>Streptophyta</taxon>
        <taxon>Embryophyta</taxon>
        <taxon>Tracheophyta</taxon>
        <taxon>Spermatophyta</taxon>
        <taxon>Magnoliopsida</taxon>
        <taxon>Liliopsida</taxon>
        <taxon>Araceae</taxon>
        <taxon>Aroideae</taxon>
        <taxon>Colocasieae</taxon>
        <taxon>Colocasia</taxon>
    </lineage>
</organism>
<sequence length="412" mass="45727">MKGHLQCKKKKKSCSSSIKEETLWICDPGVISQRSTVQQPHVEDRRPSRLHGQESVISQRSTVQQPHVNDRRPSRLHAQESVISQRTTVQEPHVEDRRPSRHHAKETAISQRSTVQQPHALGVTIGRVEDTEHAPPSHDRVGECPLQATNDVYEDNSQENLEENSNHHVAPTTSISKVRRTRGPISKIECNPPKGQKWRCIFIDQQPVGVEASKLADVLGLYARNDNYFPPYKEWKEQSKQSLNDVMKDILVQYDFVDKERFPTNMADVTRFCEFSISSKLKEWRATLKRAGYMEGVDGELSVMPPNERIKGKGDGDEMVLGAGCLKVGGAGGAVEEEDGEGGSGVARDEDSWASEATADSTTLRSTPLETNGPSGPTTTSDGPSFSTPQDSTAVDKVPSSFDTEVWLIEMD</sequence>
<feature type="compositionally biased region" description="Polar residues" evidence="1">
    <location>
        <begin position="358"/>
        <end position="393"/>
    </location>
</feature>
<keyword evidence="3" id="KW-1185">Reference proteome</keyword>
<proteinExistence type="predicted"/>
<dbReference type="AlphaFoldDB" id="A0A843WSN8"/>
<feature type="region of interest" description="Disordered" evidence="1">
    <location>
        <begin position="332"/>
        <end position="400"/>
    </location>
</feature>
<evidence type="ECO:0000313" key="3">
    <source>
        <dbReference type="Proteomes" id="UP000652761"/>
    </source>
</evidence>
<comment type="caution">
    <text evidence="2">The sequence shown here is derived from an EMBL/GenBank/DDBJ whole genome shotgun (WGS) entry which is preliminary data.</text>
</comment>
<evidence type="ECO:0000256" key="1">
    <source>
        <dbReference type="SAM" id="MobiDB-lite"/>
    </source>
</evidence>
<accession>A0A843WSN8</accession>
<feature type="region of interest" description="Disordered" evidence="1">
    <location>
        <begin position="34"/>
        <end position="115"/>
    </location>
</feature>
<dbReference type="Proteomes" id="UP000652761">
    <property type="component" value="Unassembled WGS sequence"/>
</dbReference>
<gene>
    <name evidence="2" type="ORF">Taro_042382</name>
</gene>
<feature type="compositionally biased region" description="Polar residues" evidence="1">
    <location>
        <begin position="81"/>
        <end position="90"/>
    </location>
</feature>